<sequence>MSGSTMIFHDLLNSFSKITSFKWS</sequence>
<evidence type="ECO:0000313" key="1">
    <source>
        <dbReference type="EMBL" id="JAD51992.1"/>
    </source>
</evidence>
<accession>A0A0A9AY34</accession>
<protein>
    <submittedName>
        <fullName evidence="1">Uncharacterized protein</fullName>
    </submittedName>
</protein>
<organism evidence="1">
    <name type="scientific">Arundo donax</name>
    <name type="common">Giant reed</name>
    <name type="synonym">Donax arundinaceus</name>
    <dbReference type="NCBI Taxonomy" id="35708"/>
    <lineage>
        <taxon>Eukaryota</taxon>
        <taxon>Viridiplantae</taxon>
        <taxon>Streptophyta</taxon>
        <taxon>Embryophyta</taxon>
        <taxon>Tracheophyta</taxon>
        <taxon>Spermatophyta</taxon>
        <taxon>Magnoliopsida</taxon>
        <taxon>Liliopsida</taxon>
        <taxon>Poales</taxon>
        <taxon>Poaceae</taxon>
        <taxon>PACMAD clade</taxon>
        <taxon>Arundinoideae</taxon>
        <taxon>Arundineae</taxon>
        <taxon>Arundo</taxon>
    </lineage>
</organism>
<name>A0A0A9AY34_ARUDO</name>
<proteinExistence type="predicted"/>
<reference evidence="1" key="2">
    <citation type="journal article" date="2015" name="Data Brief">
        <title>Shoot transcriptome of the giant reed, Arundo donax.</title>
        <authorList>
            <person name="Barrero R.A."/>
            <person name="Guerrero F.D."/>
            <person name="Moolhuijzen P."/>
            <person name="Goolsby J.A."/>
            <person name="Tidwell J."/>
            <person name="Bellgard S.E."/>
            <person name="Bellgard M.I."/>
        </authorList>
    </citation>
    <scope>NUCLEOTIDE SEQUENCE</scope>
    <source>
        <tissue evidence="1">Shoot tissue taken approximately 20 cm above the soil surface</tissue>
    </source>
</reference>
<dbReference type="AlphaFoldDB" id="A0A0A9AY34"/>
<dbReference type="EMBL" id="GBRH01245903">
    <property type="protein sequence ID" value="JAD51992.1"/>
    <property type="molecule type" value="Transcribed_RNA"/>
</dbReference>
<reference evidence="1" key="1">
    <citation type="submission" date="2014-09" db="EMBL/GenBank/DDBJ databases">
        <authorList>
            <person name="Magalhaes I.L.F."/>
            <person name="Oliveira U."/>
            <person name="Santos F.R."/>
            <person name="Vidigal T.H.D.A."/>
            <person name="Brescovit A.D."/>
            <person name="Santos A.J."/>
        </authorList>
    </citation>
    <scope>NUCLEOTIDE SEQUENCE</scope>
    <source>
        <tissue evidence="1">Shoot tissue taken approximately 20 cm above the soil surface</tissue>
    </source>
</reference>